<dbReference type="FunFam" id="1.10.150.240:FF:000001">
    <property type="entry name" value="Haloacid dehalogenase-like hydrolase domain"/>
    <property type="match status" value="1"/>
</dbReference>
<gene>
    <name evidence="2" type="ORF">STAS_05964</name>
</gene>
<dbReference type="OrthoDB" id="928756at2759"/>
<feature type="region of interest" description="Disordered" evidence="1">
    <location>
        <begin position="30"/>
        <end position="66"/>
    </location>
</feature>
<feature type="compositionally biased region" description="Low complexity" evidence="1">
    <location>
        <begin position="35"/>
        <end position="44"/>
    </location>
</feature>
<protein>
    <submittedName>
        <fullName evidence="2">Glycerol-3-phosphatase 2</fullName>
    </submittedName>
</protein>
<feature type="region of interest" description="Disordered" evidence="1">
    <location>
        <begin position="81"/>
        <end position="111"/>
    </location>
</feature>
<dbReference type="GO" id="GO:0043136">
    <property type="term" value="F:sn-glycerol 3-phosphatase activity"/>
    <property type="evidence" value="ECO:0007669"/>
    <property type="project" value="TreeGrafter"/>
</dbReference>
<comment type="caution">
    <text evidence="2">The sequence shown here is derived from an EMBL/GenBank/DDBJ whole genome shotgun (WGS) entry which is preliminary data.</text>
</comment>
<organism evidence="2 3">
    <name type="scientific">Striga asiatica</name>
    <name type="common">Asiatic witchweed</name>
    <name type="synonym">Buchnera asiatica</name>
    <dbReference type="NCBI Taxonomy" id="4170"/>
    <lineage>
        <taxon>Eukaryota</taxon>
        <taxon>Viridiplantae</taxon>
        <taxon>Streptophyta</taxon>
        <taxon>Embryophyta</taxon>
        <taxon>Tracheophyta</taxon>
        <taxon>Spermatophyta</taxon>
        <taxon>Magnoliopsida</taxon>
        <taxon>eudicotyledons</taxon>
        <taxon>Gunneridae</taxon>
        <taxon>Pentapetalae</taxon>
        <taxon>asterids</taxon>
        <taxon>lamiids</taxon>
        <taxon>Lamiales</taxon>
        <taxon>Orobanchaceae</taxon>
        <taxon>Buchnereae</taxon>
        <taxon>Striga</taxon>
    </lineage>
</organism>
<accession>A0A5A7PBH3</accession>
<dbReference type="GO" id="GO:0006114">
    <property type="term" value="P:glycerol biosynthetic process"/>
    <property type="evidence" value="ECO:0007669"/>
    <property type="project" value="TreeGrafter"/>
</dbReference>
<dbReference type="Gene3D" id="1.10.150.240">
    <property type="entry name" value="Putative phosphatase, domain 2"/>
    <property type="match status" value="1"/>
</dbReference>
<dbReference type="EMBL" id="BKCP01004294">
    <property type="protein sequence ID" value="GER30060.1"/>
    <property type="molecule type" value="Genomic_DNA"/>
</dbReference>
<evidence type="ECO:0000313" key="3">
    <source>
        <dbReference type="Proteomes" id="UP000325081"/>
    </source>
</evidence>
<dbReference type="InterPro" id="IPR023198">
    <property type="entry name" value="PGP-like_dom2"/>
</dbReference>
<keyword evidence="3" id="KW-1185">Reference proteome</keyword>
<reference evidence="3" key="1">
    <citation type="journal article" date="2019" name="Curr. Biol.">
        <title>Genome Sequence of Striga asiatica Provides Insight into the Evolution of Plant Parasitism.</title>
        <authorList>
            <person name="Yoshida S."/>
            <person name="Kim S."/>
            <person name="Wafula E.K."/>
            <person name="Tanskanen J."/>
            <person name="Kim Y.M."/>
            <person name="Honaas L."/>
            <person name="Yang Z."/>
            <person name="Spallek T."/>
            <person name="Conn C.E."/>
            <person name="Ichihashi Y."/>
            <person name="Cheong K."/>
            <person name="Cui S."/>
            <person name="Der J.P."/>
            <person name="Gundlach H."/>
            <person name="Jiao Y."/>
            <person name="Hori C."/>
            <person name="Ishida J.K."/>
            <person name="Kasahara H."/>
            <person name="Kiba T."/>
            <person name="Kim M.S."/>
            <person name="Koo N."/>
            <person name="Laohavisit A."/>
            <person name="Lee Y.H."/>
            <person name="Lumba S."/>
            <person name="McCourt P."/>
            <person name="Mortimer J.C."/>
            <person name="Mutuku J.M."/>
            <person name="Nomura T."/>
            <person name="Sasaki-Sekimoto Y."/>
            <person name="Seto Y."/>
            <person name="Wang Y."/>
            <person name="Wakatake T."/>
            <person name="Sakakibara H."/>
            <person name="Demura T."/>
            <person name="Yamaguchi S."/>
            <person name="Yoneyama K."/>
            <person name="Manabe R.I."/>
            <person name="Nelson D.C."/>
            <person name="Schulman A.H."/>
            <person name="Timko M.P."/>
            <person name="dePamphilis C.W."/>
            <person name="Choi D."/>
            <person name="Shirasu K."/>
        </authorList>
    </citation>
    <scope>NUCLEOTIDE SEQUENCE [LARGE SCALE GENOMIC DNA]</scope>
    <source>
        <strain evidence="3">cv. UVA1</strain>
    </source>
</reference>
<evidence type="ECO:0000256" key="1">
    <source>
        <dbReference type="SAM" id="MobiDB-lite"/>
    </source>
</evidence>
<name>A0A5A7PBH3_STRAF</name>
<sequence length="360" mass="40845">MNILEGLYPFGLLKVLFSVWKWIHVERPQPPPLAQPSAATATTTEGRRLTRSDHTHRRHREGFNPLTSTFTRNISTIRIGLRQHHRTKSRSSQFSMEQKNPRPASSEEFADTGPKFSFMAVRERTVKKKSMKSLFKSPIKFHGRSGLAFGPTKVASQIFSVAMDIKGAAKVKIRCFPWAWCSSFCSAMKNGTGIAEHAKVGENNGAPLKSLLRQDVCQENFPKAVDRNIELSGTLKENNKDDSDEWIHAIPTYGLDNGLYSKYRQGKSYLYTCNTEKSYTEVQEIILARYNKIFGWSLKAKIMGKKALEAALIFVEETGISDSLSTEEFLVERKDMLRSLFPTCELMPDTVMCLELFELQ</sequence>
<proteinExistence type="predicted"/>
<dbReference type="AlphaFoldDB" id="A0A5A7PBH3"/>
<evidence type="ECO:0000313" key="2">
    <source>
        <dbReference type="EMBL" id="GER30060.1"/>
    </source>
</evidence>
<dbReference type="Proteomes" id="UP000325081">
    <property type="component" value="Unassembled WGS sequence"/>
</dbReference>
<dbReference type="PANTHER" id="PTHR18901:SF38">
    <property type="entry name" value="PSEUDOURIDINE-5'-PHOSPHATASE"/>
    <property type="match status" value="1"/>
</dbReference>
<dbReference type="PANTHER" id="PTHR18901">
    <property type="entry name" value="2-DEOXYGLUCOSE-6-PHOSPHATE PHOSPHATASE 2"/>
    <property type="match status" value="1"/>
</dbReference>